<dbReference type="EMBL" id="AJVK01021281">
    <property type="status" value="NOT_ANNOTATED_CDS"/>
    <property type="molecule type" value="Genomic_DNA"/>
</dbReference>
<evidence type="ECO:0000313" key="1">
    <source>
        <dbReference type="EnsemblMetazoa" id="PPAI000740-PA"/>
    </source>
</evidence>
<dbReference type="EMBL" id="AJVK01021282">
    <property type="status" value="NOT_ANNOTATED_CDS"/>
    <property type="molecule type" value="Genomic_DNA"/>
</dbReference>
<dbReference type="EMBL" id="AJVK01021278">
    <property type="status" value="NOT_ANNOTATED_CDS"/>
    <property type="molecule type" value="Genomic_DNA"/>
</dbReference>
<dbReference type="EnsemblMetazoa" id="PPAI000740-RA">
    <property type="protein sequence ID" value="PPAI000740-PA"/>
    <property type="gene ID" value="PPAI000740"/>
</dbReference>
<name>A0A1B0D068_PHLPP</name>
<proteinExistence type="predicted"/>
<protein>
    <submittedName>
        <fullName evidence="1">Uncharacterized protein</fullName>
    </submittedName>
</protein>
<accession>A0A1B0D068</accession>
<evidence type="ECO:0000313" key="2">
    <source>
        <dbReference type="Proteomes" id="UP000092462"/>
    </source>
</evidence>
<dbReference type="EMBL" id="AJVK01021279">
    <property type="status" value="NOT_ANNOTATED_CDS"/>
    <property type="molecule type" value="Genomic_DNA"/>
</dbReference>
<dbReference type="AlphaFoldDB" id="A0A1B0D068"/>
<organism evidence="1 2">
    <name type="scientific">Phlebotomus papatasi</name>
    <name type="common">Sandfly</name>
    <dbReference type="NCBI Taxonomy" id="29031"/>
    <lineage>
        <taxon>Eukaryota</taxon>
        <taxon>Metazoa</taxon>
        <taxon>Ecdysozoa</taxon>
        <taxon>Arthropoda</taxon>
        <taxon>Hexapoda</taxon>
        <taxon>Insecta</taxon>
        <taxon>Pterygota</taxon>
        <taxon>Neoptera</taxon>
        <taxon>Endopterygota</taxon>
        <taxon>Diptera</taxon>
        <taxon>Nematocera</taxon>
        <taxon>Psychodoidea</taxon>
        <taxon>Psychodidae</taxon>
        <taxon>Phlebotomus</taxon>
        <taxon>Phlebotomus</taxon>
    </lineage>
</organism>
<sequence>MKSRGEHLKYYKCDSTEDSSCLNNPESLEIENCEISLSTTSPKDYRCGTVKGVNEDEKIAIRECVQEDACKYELSDDKTFILGGILYQNSTCEVCTDTLCNKD</sequence>
<keyword evidence="2" id="KW-1185">Reference proteome</keyword>
<dbReference type="Proteomes" id="UP000092462">
    <property type="component" value="Unassembled WGS sequence"/>
</dbReference>
<reference evidence="1" key="1">
    <citation type="submission" date="2022-08" db="UniProtKB">
        <authorList>
            <consortium name="EnsemblMetazoa"/>
        </authorList>
    </citation>
    <scope>IDENTIFICATION</scope>
    <source>
        <strain evidence="1">Israel</strain>
    </source>
</reference>
<dbReference type="VEuPathDB" id="VectorBase:PPAPM1_012074"/>
<dbReference type="EMBL" id="AJVK01021280">
    <property type="status" value="NOT_ANNOTATED_CDS"/>
    <property type="molecule type" value="Genomic_DNA"/>
</dbReference>
<dbReference type="VEuPathDB" id="VectorBase:PPAI000740"/>